<dbReference type="Pfam" id="PF00664">
    <property type="entry name" value="ABC_membrane"/>
    <property type="match status" value="1"/>
</dbReference>
<proteinExistence type="predicted"/>
<dbReference type="PANTHER" id="PTHR24221">
    <property type="entry name" value="ATP-BINDING CASSETTE SUB-FAMILY B"/>
    <property type="match status" value="1"/>
</dbReference>
<evidence type="ECO:0000313" key="13">
    <source>
        <dbReference type="EMBL" id="HIU33510.1"/>
    </source>
</evidence>
<dbReference type="PANTHER" id="PTHR24221:SF654">
    <property type="entry name" value="ATP-BINDING CASSETTE SUB-FAMILY B MEMBER 6"/>
    <property type="match status" value="1"/>
</dbReference>
<feature type="domain" description="ABC transmembrane type-1" evidence="12">
    <location>
        <begin position="180"/>
        <end position="450"/>
    </location>
</feature>
<dbReference type="GO" id="GO:0005886">
    <property type="term" value="C:plasma membrane"/>
    <property type="evidence" value="ECO:0007669"/>
    <property type="project" value="UniProtKB-SubCell"/>
</dbReference>
<evidence type="ECO:0000256" key="9">
    <source>
        <dbReference type="ARBA" id="ARBA00023136"/>
    </source>
</evidence>
<dbReference type="SUPFAM" id="SSF90123">
    <property type="entry name" value="ABC transporter transmembrane region"/>
    <property type="match status" value="1"/>
</dbReference>
<comment type="subcellular location">
    <subcellularLocation>
        <location evidence="1">Cell membrane</location>
        <topology evidence="1">Multi-pass membrane protein</topology>
    </subcellularLocation>
</comment>
<dbReference type="Gene3D" id="1.20.1560.10">
    <property type="entry name" value="ABC transporter type 1, transmembrane domain"/>
    <property type="match status" value="1"/>
</dbReference>
<evidence type="ECO:0000259" key="12">
    <source>
        <dbReference type="PROSITE" id="PS50929"/>
    </source>
</evidence>
<dbReference type="InterPro" id="IPR036640">
    <property type="entry name" value="ABC1_TM_sf"/>
</dbReference>
<accession>A0A9D1IAK1</accession>
<name>A0A9D1IAK1_9FIRM</name>
<dbReference type="InterPro" id="IPR011527">
    <property type="entry name" value="ABC1_TM_dom"/>
</dbReference>
<evidence type="ECO:0000313" key="14">
    <source>
        <dbReference type="Proteomes" id="UP000824072"/>
    </source>
</evidence>
<evidence type="ECO:0000256" key="6">
    <source>
        <dbReference type="ARBA" id="ARBA00022807"/>
    </source>
</evidence>
<dbReference type="GO" id="GO:0016887">
    <property type="term" value="F:ATP hydrolysis activity"/>
    <property type="evidence" value="ECO:0007669"/>
    <property type="project" value="InterPro"/>
</dbReference>
<dbReference type="PROSITE" id="PS50893">
    <property type="entry name" value="ABC_TRANSPORTER_2"/>
    <property type="match status" value="1"/>
</dbReference>
<dbReference type="GO" id="GO:0034040">
    <property type="term" value="F:ATPase-coupled lipid transmembrane transporter activity"/>
    <property type="evidence" value="ECO:0007669"/>
    <property type="project" value="TreeGrafter"/>
</dbReference>
<dbReference type="SUPFAM" id="SSF52540">
    <property type="entry name" value="P-loop containing nucleoside triphosphate hydrolases"/>
    <property type="match status" value="1"/>
</dbReference>
<keyword evidence="6" id="KW-0378">Hydrolase</keyword>
<keyword evidence="6" id="KW-0788">Thiol protease</keyword>
<feature type="transmembrane region" description="Helical" evidence="10">
    <location>
        <begin position="314"/>
        <end position="338"/>
    </location>
</feature>
<feature type="transmembrane region" description="Helical" evidence="10">
    <location>
        <begin position="286"/>
        <end position="308"/>
    </location>
</feature>
<protein>
    <submittedName>
        <fullName evidence="13">NHLP bacteriocin export ABC transporter permease/ATPase subunit</fullName>
    </submittedName>
</protein>
<evidence type="ECO:0000256" key="4">
    <source>
        <dbReference type="ARBA" id="ARBA00022692"/>
    </source>
</evidence>
<keyword evidence="9 10" id="KW-0472">Membrane</keyword>
<keyword evidence="4 10" id="KW-0812">Transmembrane</keyword>
<reference evidence="13" key="2">
    <citation type="journal article" date="2021" name="PeerJ">
        <title>Extensive microbial diversity within the chicken gut microbiome revealed by metagenomics and culture.</title>
        <authorList>
            <person name="Gilroy R."/>
            <person name="Ravi A."/>
            <person name="Getino M."/>
            <person name="Pursley I."/>
            <person name="Horton D.L."/>
            <person name="Alikhan N.F."/>
            <person name="Baker D."/>
            <person name="Gharbi K."/>
            <person name="Hall N."/>
            <person name="Watson M."/>
            <person name="Adriaenssens E.M."/>
            <person name="Foster-Nyarko E."/>
            <person name="Jarju S."/>
            <person name="Secka A."/>
            <person name="Antonio M."/>
            <person name="Oren A."/>
            <person name="Chaudhuri R.R."/>
            <person name="La Ragione R."/>
            <person name="Hildebrand F."/>
            <person name="Pallen M.J."/>
        </authorList>
    </citation>
    <scope>NUCLEOTIDE SEQUENCE</scope>
    <source>
        <strain evidence="13">ChiHcec3-11533</strain>
    </source>
</reference>
<keyword evidence="2" id="KW-0813">Transport</keyword>
<dbReference type="InterPro" id="IPR027417">
    <property type="entry name" value="P-loop_NTPase"/>
</dbReference>
<gene>
    <name evidence="13" type="ORF">IAB02_03020</name>
</gene>
<dbReference type="InterPro" id="IPR022515">
    <property type="entry name" value="NHPM_micro_ABC2"/>
</dbReference>
<dbReference type="AlphaFoldDB" id="A0A9D1IAK1"/>
<evidence type="ECO:0000256" key="5">
    <source>
        <dbReference type="ARBA" id="ARBA00022741"/>
    </source>
</evidence>
<keyword evidence="6" id="KW-0645">Protease</keyword>
<dbReference type="PROSITE" id="PS50929">
    <property type="entry name" value="ABC_TM1F"/>
    <property type="match status" value="1"/>
</dbReference>
<organism evidence="13 14">
    <name type="scientific">Candidatus Pullichristensenella excrementigallinarum</name>
    <dbReference type="NCBI Taxonomy" id="2840907"/>
    <lineage>
        <taxon>Bacteria</taxon>
        <taxon>Bacillati</taxon>
        <taxon>Bacillota</taxon>
        <taxon>Clostridia</taxon>
        <taxon>Candidatus Pullichristensenella</taxon>
    </lineage>
</organism>
<dbReference type="InterPro" id="IPR003593">
    <property type="entry name" value="AAA+_ATPase"/>
</dbReference>
<comment type="caution">
    <text evidence="13">The sequence shown here is derived from an EMBL/GenBank/DDBJ whole genome shotgun (WGS) entry which is preliminary data.</text>
</comment>
<dbReference type="FunFam" id="3.40.50.300:FF:000299">
    <property type="entry name" value="ABC transporter ATP-binding protein/permease"/>
    <property type="match status" value="1"/>
</dbReference>
<dbReference type="GO" id="GO:0008234">
    <property type="term" value="F:cysteine-type peptidase activity"/>
    <property type="evidence" value="ECO:0007669"/>
    <property type="project" value="UniProtKB-KW"/>
</dbReference>
<evidence type="ECO:0000256" key="1">
    <source>
        <dbReference type="ARBA" id="ARBA00004651"/>
    </source>
</evidence>
<feature type="domain" description="ABC transporter" evidence="11">
    <location>
        <begin position="489"/>
        <end position="722"/>
    </location>
</feature>
<keyword evidence="3" id="KW-1003">Cell membrane</keyword>
<keyword evidence="5" id="KW-0547">Nucleotide-binding</keyword>
<dbReference type="Gene3D" id="3.40.50.300">
    <property type="entry name" value="P-loop containing nucleotide triphosphate hydrolases"/>
    <property type="match status" value="1"/>
</dbReference>
<dbReference type="GO" id="GO:0005524">
    <property type="term" value="F:ATP binding"/>
    <property type="evidence" value="ECO:0007669"/>
    <property type="project" value="UniProtKB-KW"/>
</dbReference>
<dbReference type="Pfam" id="PF00005">
    <property type="entry name" value="ABC_tran"/>
    <property type="match status" value="1"/>
</dbReference>
<evidence type="ECO:0000256" key="2">
    <source>
        <dbReference type="ARBA" id="ARBA00022448"/>
    </source>
</evidence>
<keyword evidence="7" id="KW-0067">ATP-binding</keyword>
<feature type="transmembrane region" description="Helical" evidence="10">
    <location>
        <begin position="432"/>
        <end position="452"/>
    </location>
</feature>
<dbReference type="GO" id="GO:0140359">
    <property type="term" value="F:ABC-type transporter activity"/>
    <property type="evidence" value="ECO:0007669"/>
    <property type="project" value="InterPro"/>
</dbReference>
<dbReference type="PROSITE" id="PS00211">
    <property type="entry name" value="ABC_TRANSPORTER_1"/>
    <property type="match status" value="1"/>
</dbReference>
<evidence type="ECO:0000256" key="7">
    <source>
        <dbReference type="ARBA" id="ARBA00022840"/>
    </source>
</evidence>
<evidence type="ECO:0000256" key="8">
    <source>
        <dbReference type="ARBA" id="ARBA00022989"/>
    </source>
</evidence>
<evidence type="ECO:0000256" key="3">
    <source>
        <dbReference type="ARBA" id="ARBA00022475"/>
    </source>
</evidence>
<evidence type="ECO:0000256" key="10">
    <source>
        <dbReference type="SAM" id="Phobius"/>
    </source>
</evidence>
<reference evidence="13" key="1">
    <citation type="submission" date="2020-10" db="EMBL/GenBank/DDBJ databases">
        <authorList>
            <person name="Gilroy R."/>
        </authorList>
    </citation>
    <scope>NUCLEOTIDE SEQUENCE</scope>
    <source>
        <strain evidence="13">ChiHcec3-11533</strain>
    </source>
</reference>
<dbReference type="InterPro" id="IPR039421">
    <property type="entry name" value="Type_1_exporter"/>
</dbReference>
<dbReference type="InterPro" id="IPR017871">
    <property type="entry name" value="ABC_transporter-like_CS"/>
</dbReference>
<feature type="transmembrane region" description="Helical" evidence="10">
    <location>
        <begin position="166"/>
        <end position="195"/>
    </location>
</feature>
<feature type="transmembrane region" description="Helical" evidence="10">
    <location>
        <begin position="215"/>
        <end position="233"/>
    </location>
</feature>
<dbReference type="SMART" id="SM00382">
    <property type="entry name" value="AAA"/>
    <property type="match status" value="1"/>
</dbReference>
<keyword evidence="8 10" id="KW-1133">Transmembrane helix</keyword>
<dbReference type="EMBL" id="DVMU01000066">
    <property type="protein sequence ID" value="HIU33510.1"/>
    <property type="molecule type" value="Genomic_DNA"/>
</dbReference>
<dbReference type="NCBIfam" id="TIGR03797">
    <property type="entry name" value="NHLM_micro_ABC2"/>
    <property type="match status" value="1"/>
</dbReference>
<evidence type="ECO:0000259" key="11">
    <source>
        <dbReference type="PROSITE" id="PS50893"/>
    </source>
</evidence>
<dbReference type="Proteomes" id="UP000824072">
    <property type="component" value="Unassembled WGS sequence"/>
</dbReference>
<sequence length="733" mass="80258">MGWFDEQIRQRIAHDSDAFSDAFDSLAGVVMGSKFARALNDERVLAKNAIDEILKYYRAPIPELPEGITDINDQLEYLLRPSGIMRRTVKLEGAWYKDATGAMLGMRKDTGMPVALLPGRLGGYSFFDVSSGQRCKLTAKTAALFSEEALCFYRPLPQRKLGIRDLIWFIFQSLNALDFVLVGAATLAVTLVGMLVPAINNIIYSRVLESGSLRLFAAIAAFLLGVTLSKTLLDGTRTLLLNRITCKLNTAVQSAGMMRLFSLPASFFKGSASGELAGRVGYINSLCVMLVESLLTTTLTSVFSLVYITQMARYGAGLVIPGMLVVVLTVAVWALSLAAQIRVTRAKMEAAAKESGVTYALISGVQKIRLSGAEKRAFARWAQSYQPVAKLEYDPPSIVKLSQVFTTCLTLIGTIVIYYFTIRTRVSLADYYAFNSAYSMVTGAFASLLSGAKSIAYIRPILDMVRPILEQTPETSENKKIVTRLSGGIELNNVSFRYSDNEPLILDNLSLKIRPGQYVAIVGPTGCGKSTLMRIMLGFETPQKGAVYYDGMDLASLDLKSLRRIIGTVMQNDKLFQGDIFSNIAICAPWLSPDTAWEAAEMAGIAEDIRRMPMGMHTVISEGSGGISGGQRQRLMIARAIAPKPRVLMFDEATSALDNITQKAVSESLDRLKCTRIVIAHRLSTIRHCDRILVLEKGRIVEDGSYDELVQKGGAFAELVSRQQLDAPSDAAE</sequence>
<feature type="transmembrane region" description="Helical" evidence="10">
    <location>
        <begin position="401"/>
        <end position="420"/>
    </location>
</feature>
<dbReference type="InterPro" id="IPR003439">
    <property type="entry name" value="ABC_transporter-like_ATP-bd"/>
</dbReference>